<dbReference type="AlphaFoldDB" id="A0A0J8GUL6"/>
<dbReference type="InterPro" id="IPR011050">
    <property type="entry name" value="Pectin_lyase_fold/virulence"/>
</dbReference>
<accession>A0A0J8GUL6</accession>
<dbReference type="SUPFAM" id="SSF101596">
    <property type="entry name" value="Dextranase, N-terminal domain"/>
    <property type="match status" value="1"/>
</dbReference>
<dbReference type="RefSeq" id="WP_048689239.1">
    <property type="nucleotide sequence ID" value="NZ_KQ130483.1"/>
</dbReference>
<proteinExistence type="predicted"/>
<dbReference type="Pfam" id="PF18783">
    <property type="entry name" value="IPU_b_solenoid"/>
    <property type="match status" value="1"/>
</dbReference>
<evidence type="ECO:0000313" key="2">
    <source>
        <dbReference type="EMBL" id="KMT66442.1"/>
    </source>
</evidence>
<dbReference type="Gene3D" id="2.60.350.10">
    <property type="entry name" value="Dextranase, N-terminal"/>
    <property type="match status" value="1"/>
</dbReference>
<dbReference type="InterPro" id="IPR023226">
    <property type="entry name" value="Glyco_hydro_49_N_dom"/>
</dbReference>
<comment type="caution">
    <text evidence="2">The sequence shown here is derived from an EMBL/GenBank/DDBJ whole genome shotgun (WGS) entry which is preliminary data.</text>
</comment>
<dbReference type="InterPro" id="IPR041274">
    <property type="entry name" value="IPU_b_solenoid"/>
</dbReference>
<dbReference type="InterPro" id="IPR012334">
    <property type="entry name" value="Pectin_lyas_fold"/>
</dbReference>
<keyword evidence="3" id="KW-1185">Reference proteome</keyword>
<dbReference type="InterPro" id="IPR035953">
    <property type="entry name" value="Dextranase_N-ter"/>
</dbReference>
<feature type="domain" description="Glycoside hydrolase family 49 N-terminal" evidence="1">
    <location>
        <begin position="27"/>
        <end position="161"/>
    </location>
</feature>
<dbReference type="Pfam" id="PF17433">
    <property type="entry name" value="Glyco_hydro_49N"/>
    <property type="match status" value="1"/>
</dbReference>
<evidence type="ECO:0000259" key="1">
    <source>
        <dbReference type="Pfam" id="PF17433"/>
    </source>
</evidence>
<organism evidence="2 3">
    <name type="scientific">Catenovulum maritimum</name>
    <dbReference type="NCBI Taxonomy" id="1513271"/>
    <lineage>
        <taxon>Bacteria</taxon>
        <taxon>Pseudomonadati</taxon>
        <taxon>Pseudomonadota</taxon>
        <taxon>Gammaproteobacteria</taxon>
        <taxon>Alteromonadales</taxon>
        <taxon>Alteromonadaceae</taxon>
        <taxon>Catenovulum</taxon>
    </lineage>
</organism>
<dbReference type="Gene3D" id="2.160.20.10">
    <property type="entry name" value="Single-stranded right-handed beta-helix, Pectin lyase-like"/>
    <property type="match status" value="1"/>
</dbReference>
<dbReference type="Proteomes" id="UP000037600">
    <property type="component" value="Unassembled WGS sequence"/>
</dbReference>
<evidence type="ECO:0000313" key="3">
    <source>
        <dbReference type="Proteomes" id="UP000037600"/>
    </source>
</evidence>
<dbReference type="OrthoDB" id="6338456at2"/>
<name>A0A0J8GUL6_9ALTE</name>
<dbReference type="PROSITE" id="PS51257">
    <property type="entry name" value="PROKAR_LIPOPROTEIN"/>
    <property type="match status" value="1"/>
</dbReference>
<dbReference type="GO" id="GO:0004553">
    <property type="term" value="F:hydrolase activity, hydrolyzing O-glycosyl compounds"/>
    <property type="evidence" value="ECO:0007669"/>
    <property type="project" value="InterPro"/>
</dbReference>
<dbReference type="STRING" id="1513271.XM47_02545"/>
<gene>
    <name evidence="2" type="ORF">XM47_02545</name>
</gene>
<reference evidence="2 3" key="1">
    <citation type="submission" date="2015-04" db="EMBL/GenBank/DDBJ databases">
        <title>Draft Genome Sequence of the Novel Agar-Digesting Marine Bacterium Q1.</title>
        <authorList>
            <person name="Li Y."/>
            <person name="Li D."/>
            <person name="Chen G."/>
            <person name="Du Z."/>
        </authorList>
    </citation>
    <scope>NUCLEOTIDE SEQUENCE [LARGE SCALE GENOMIC DNA]</scope>
    <source>
        <strain evidence="2 3">Q1</strain>
    </source>
</reference>
<dbReference type="EMBL" id="LAZL01000003">
    <property type="protein sequence ID" value="KMT66442.1"/>
    <property type="molecule type" value="Genomic_DNA"/>
</dbReference>
<dbReference type="SUPFAM" id="SSF51126">
    <property type="entry name" value="Pectin lyase-like"/>
    <property type="match status" value="1"/>
</dbReference>
<sequence>MKNILVKTIVTSIVLSSLIACSNKDKHTDNIVSYQTPGAEKLQQSIIYNVTVKDQNLTVFESTPPLEKLCINYNCDGADNARKDKRSTAWTQFSFAEQASFTVKKNKVAGALSDIFVRPRRTENIDYKIIKKDLRNATITVQVLKPSAKLSIEYIDDRYHKVRELPLDGLMIFTDPLESKDLIKAPDIKSNDTYVVKYGESFDHSRANKATAVYFEAGVHELGYWEVPESVIHVYLAGGAYVKGAINSAMPYKRYQKGFKVTGRGIVSGEAFPWRADKRQNGIVPCINDKGEAIDCWFNTVKLLQVGTDQYYVDGVTFVNAPSYVITGFKDDNIVWNSNDGYGEDAPEKDPIGDDIFTEEAHYSGTLNNFKVLGNWRWNGDGAAIHANSTIKNCFISAFDDAFKTYSTNGKVRDCVIWQGDNGAIFQFGWYAKDISNLEVENLDIIHAEQTGRNQNAGIFNFADRGYNRVDPASRKSLDNSTFKNIWVEGPLTRIVGLENKQVKNQSFRNITFENIFIERLINDEEILTYAPLGNGAYKPGSVDWRGLPVVRPSSIINDSGEHGEIKNIVFKNLVIGGTKVTNANAKSVGLFTIIGAKDQVHFH</sequence>
<protein>
    <recommendedName>
        <fullName evidence="1">Glycoside hydrolase family 49 N-terminal domain-containing protein</fullName>
    </recommendedName>
</protein>